<evidence type="ECO:0000313" key="5">
    <source>
        <dbReference type="EMBL" id="ACB50885.1"/>
    </source>
</evidence>
<dbReference type="RefSeq" id="WP_009544340.1">
    <property type="nucleotide sequence ID" value="NC_010546.1"/>
</dbReference>
<dbReference type="OrthoDB" id="567974at2"/>
<dbReference type="PROSITE" id="PS50109">
    <property type="entry name" value="HIS_KIN"/>
    <property type="match status" value="1"/>
</dbReference>
<evidence type="ECO:0000256" key="3">
    <source>
        <dbReference type="ARBA" id="ARBA00023012"/>
    </source>
</evidence>
<dbReference type="SUPFAM" id="SSF55874">
    <property type="entry name" value="ATPase domain of HSP90 chaperone/DNA topoisomerase II/histidine kinase"/>
    <property type="match status" value="1"/>
</dbReference>
<dbReference type="HOGENOM" id="CLU_594122_0_0_3"/>
<keyword evidence="2 5" id="KW-0808">Transferase</keyword>
<evidence type="ECO:0000256" key="2">
    <source>
        <dbReference type="ARBA" id="ARBA00022777"/>
    </source>
</evidence>
<sequence>MLHSNQNNNVEKSLLKEILNPSNYDTNLQNITQIIADFFLVDFCLIISDFNHLRYFYNLRNSHANNFKISPSKLSNLIQIPWIIELRSESRLKSIRDLNHKKYQKLLPFFEEIGIKTLLGKNTNFKGQTNGIIILGKQDPHQWSQKEKTKLNEVAKIVGILCHLSQVNMILDEKNLSKDSSFSLSNIPKLLEENPILKLWWQSTRKQLEKQLEWNRKVIYNMITIMSDQTRNPLAIIKMGITILQTRELSSEDFNKRITMLEEAWSNLNEINEKILQLKHLKSQNLYSNLVDTNLKELIEKITKSYSKQWQEDSKKSIKLTTNFNINQEELINTDIQHLTYIIEELLTNASKFSVPNSTVTLSVTQENDTNNSEIIITFSNISEYGCQDNINEFFEPFYREQIVIDTAIPGIGVGLNIVKDLVGLLQGKISVDCLPTENPKHCKIVFRLVLPQSLSSS</sequence>
<dbReference type="InterPro" id="IPR029016">
    <property type="entry name" value="GAF-like_dom_sf"/>
</dbReference>
<dbReference type="PANTHER" id="PTHR43547">
    <property type="entry name" value="TWO-COMPONENT HISTIDINE KINASE"/>
    <property type="match status" value="1"/>
</dbReference>
<dbReference type="KEGG" id="cyt:cce_1535"/>
<dbReference type="Pfam" id="PF02518">
    <property type="entry name" value="HATPase_c"/>
    <property type="match status" value="1"/>
</dbReference>
<feature type="domain" description="Histidine kinase" evidence="4">
    <location>
        <begin position="225"/>
        <end position="455"/>
    </location>
</feature>
<dbReference type="PANTHER" id="PTHR43547:SF2">
    <property type="entry name" value="HYBRID SIGNAL TRANSDUCTION HISTIDINE KINASE C"/>
    <property type="match status" value="1"/>
</dbReference>
<evidence type="ECO:0000259" key="4">
    <source>
        <dbReference type="PROSITE" id="PS50109"/>
    </source>
</evidence>
<keyword evidence="2 5" id="KW-0418">Kinase</keyword>
<dbReference type="SUPFAM" id="SSF55781">
    <property type="entry name" value="GAF domain-like"/>
    <property type="match status" value="1"/>
</dbReference>
<keyword evidence="6" id="KW-1185">Reference proteome</keyword>
<proteinExistence type="predicted"/>
<evidence type="ECO:0000256" key="1">
    <source>
        <dbReference type="ARBA" id="ARBA00022553"/>
    </source>
</evidence>
<name>B1WXE1_CROS5</name>
<reference evidence="5 6" key="1">
    <citation type="journal article" date="2008" name="Proc. Natl. Acad. Sci. U.S.A.">
        <title>The genome of Cyanothece 51142, a unicellular diazotrophic cyanobacterium important in the marine nitrogen cycle.</title>
        <authorList>
            <person name="Welsh E.A."/>
            <person name="Liberton M."/>
            <person name="Stoeckel J."/>
            <person name="Loh T."/>
            <person name="Elvitigala T."/>
            <person name="Wang C."/>
            <person name="Wollam A."/>
            <person name="Fulton R.S."/>
            <person name="Clifton S.W."/>
            <person name="Jacobs J.M."/>
            <person name="Aurora R."/>
            <person name="Ghosh B.K."/>
            <person name="Sherman L.A."/>
            <person name="Smith R.D."/>
            <person name="Wilson R.K."/>
            <person name="Pakrasi H.B."/>
        </authorList>
    </citation>
    <scope>NUCLEOTIDE SEQUENCE [LARGE SCALE GENOMIC DNA]</scope>
    <source>
        <strain evidence="6">ATCC 51142 / BH68</strain>
    </source>
</reference>
<keyword evidence="1" id="KW-0597">Phosphoprotein</keyword>
<evidence type="ECO:0000313" key="6">
    <source>
        <dbReference type="Proteomes" id="UP000001203"/>
    </source>
</evidence>
<accession>B1WXE1</accession>
<dbReference type="Gene3D" id="3.30.565.10">
    <property type="entry name" value="Histidine kinase-like ATPase, C-terminal domain"/>
    <property type="match status" value="1"/>
</dbReference>
<dbReference type="STRING" id="43989.cce_1535"/>
<dbReference type="SMART" id="SM00387">
    <property type="entry name" value="HATPase_c"/>
    <property type="match status" value="1"/>
</dbReference>
<keyword evidence="3" id="KW-0902">Two-component regulatory system</keyword>
<dbReference type="InterPro" id="IPR003594">
    <property type="entry name" value="HATPase_dom"/>
</dbReference>
<dbReference type="Proteomes" id="UP000001203">
    <property type="component" value="Chromosome circular"/>
</dbReference>
<dbReference type="Gene3D" id="3.30.450.40">
    <property type="match status" value="1"/>
</dbReference>
<gene>
    <name evidence="5" type="ordered locus">cce_1535</name>
</gene>
<organism evidence="5 6">
    <name type="scientific">Crocosphaera subtropica (strain ATCC 51142 / BH68)</name>
    <name type="common">Cyanothece sp. (strain ATCC 51142)</name>
    <dbReference type="NCBI Taxonomy" id="43989"/>
    <lineage>
        <taxon>Bacteria</taxon>
        <taxon>Bacillati</taxon>
        <taxon>Cyanobacteriota</taxon>
        <taxon>Cyanophyceae</taxon>
        <taxon>Oscillatoriophycideae</taxon>
        <taxon>Chroococcales</taxon>
        <taxon>Aphanothecaceae</taxon>
        <taxon>Crocosphaera</taxon>
        <taxon>Crocosphaera subtropica</taxon>
    </lineage>
</organism>
<dbReference type="AlphaFoldDB" id="B1WXE1"/>
<dbReference type="InterPro" id="IPR036890">
    <property type="entry name" value="HATPase_C_sf"/>
</dbReference>
<dbReference type="EMBL" id="CP000806">
    <property type="protein sequence ID" value="ACB50885.1"/>
    <property type="molecule type" value="Genomic_DNA"/>
</dbReference>
<protein>
    <submittedName>
        <fullName evidence="5">Two-component sensor histidine kinase</fullName>
    </submittedName>
</protein>
<dbReference type="InterPro" id="IPR005467">
    <property type="entry name" value="His_kinase_dom"/>
</dbReference>
<dbReference type="GO" id="GO:0000155">
    <property type="term" value="F:phosphorelay sensor kinase activity"/>
    <property type="evidence" value="ECO:0007669"/>
    <property type="project" value="TreeGrafter"/>
</dbReference>
<dbReference type="eggNOG" id="COG2205">
    <property type="taxonomic scope" value="Bacteria"/>
</dbReference>